<proteinExistence type="predicted"/>
<dbReference type="EMBL" id="PQIB02000002">
    <property type="protein sequence ID" value="RLN35268.1"/>
    <property type="molecule type" value="Genomic_DNA"/>
</dbReference>
<dbReference type="PANTHER" id="PTHR35317">
    <property type="entry name" value="OS04G0629600 PROTEIN"/>
    <property type="match status" value="1"/>
</dbReference>
<evidence type="ECO:0000256" key="1">
    <source>
        <dbReference type="SAM" id="MobiDB-lite"/>
    </source>
</evidence>
<sequence>MKYDLDKAKWDQSNRKCLMVIKSSIVEAIRGAIPESTTAIDYLRKVESQFTSSSKAYASTLIKRLVTEKYNGGGIREHILRMSNMAPKLRPMNMELPTEFLVHLIFASLPKEYDSFEVNYNLQPEKWDIEMLIAICVQEEERLKGSHGDFVYYVKQSKKRNYNNNDAKPQGKPQWDRSFSSKSQGKAPQQVHHPKQVNEEPVAKDQRKW</sequence>
<keyword evidence="3" id="KW-1185">Reference proteome</keyword>
<dbReference type="AlphaFoldDB" id="A0A3L6TCK8"/>
<dbReference type="PANTHER" id="PTHR35317:SF23">
    <property type="entry name" value="OS04G0629600 PROTEIN"/>
    <property type="match status" value="1"/>
</dbReference>
<feature type="compositionally biased region" description="Polar residues" evidence="1">
    <location>
        <begin position="177"/>
        <end position="187"/>
    </location>
</feature>
<dbReference type="STRING" id="4540.A0A3L6TCK8"/>
<accession>A0A3L6TCK8</accession>
<dbReference type="Proteomes" id="UP000275267">
    <property type="component" value="Unassembled WGS sequence"/>
</dbReference>
<feature type="region of interest" description="Disordered" evidence="1">
    <location>
        <begin position="161"/>
        <end position="209"/>
    </location>
</feature>
<reference evidence="3" key="1">
    <citation type="journal article" date="2019" name="Nat. Commun.">
        <title>The genome of broomcorn millet.</title>
        <authorList>
            <person name="Zou C."/>
            <person name="Miki D."/>
            <person name="Li D."/>
            <person name="Tang Q."/>
            <person name="Xiao L."/>
            <person name="Rajput S."/>
            <person name="Deng P."/>
            <person name="Jia W."/>
            <person name="Huang R."/>
            <person name="Zhang M."/>
            <person name="Sun Y."/>
            <person name="Hu J."/>
            <person name="Fu X."/>
            <person name="Schnable P.S."/>
            <person name="Li F."/>
            <person name="Zhang H."/>
            <person name="Feng B."/>
            <person name="Zhu X."/>
            <person name="Liu R."/>
            <person name="Schnable J.C."/>
            <person name="Zhu J.-K."/>
            <person name="Zhang H."/>
        </authorList>
    </citation>
    <scope>NUCLEOTIDE SEQUENCE [LARGE SCALE GENOMIC DNA]</scope>
</reference>
<protein>
    <submittedName>
        <fullName evidence="2">Uncharacterized protein</fullName>
    </submittedName>
</protein>
<name>A0A3L6TCK8_PANMI</name>
<dbReference type="OrthoDB" id="682681at2759"/>
<evidence type="ECO:0000313" key="2">
    <source>
        <dbReference type="EMBL" id="RLN35268.1"/>
    </source>
</evidence>
<evidence type="ECO:0000313" key="3">
    <source>
        <dbReference type="Proteomes" id="UP000275267"/>
    </source>
</evidence>
<gene>
    <name evidence="2" type="ORF">C2845_PM03G23520</name>
</gene>
<feature type="compositionally biased region" description="Basic and acidic residues" evidence="1">
    <location>
        <begin position="196"/>
        <end position="209"/>
    </location>
</feature>
<dbReference type="Pfam" id="PF14223">
    <property type="entry name" value="Retrotran_gag_2"/>
    <property type="match status" value="1"/>
</dbReference>
<organism evidence="2 3">
    <name type="scientific">Panicum miliaceum</name>
    <name type="common">Proso millet</name>
    <name type="synonym">Broomcorn millet</name>
    <dbReference type="NCBI Taxonomy" id="4540"/>
    <lineage>
        <taxon>Eukaryota</taxon>
        <taxon>Viridiplantae</taxon>
        <taxon>Streptophyta</taxon>
        <taxon>Embryophyta</taxon>
        <taxon>Tracheophyta</taxon>
        <taxon>Spermatophyta</taxon>
        <taxon>Magnoliopsida</taxon>
        <taxon>Liliopsida</taxon>
        <taxon>Poales</taxon>
        <taxon>Poaceae</taxon>
        <taxon>PACMAD clade</taxon>
        <taxon>Panicoideae</taxon>
        <taxon>Panicodae</taxon>
        <taxon>Paniceae</taxon>
        <taxon>Panicinae</taxon>
        <taxon>Panicum</taxon>
        <taxon>Panicum sect. Panicum</taxon>
    </lineage>
</organism>
<comment type="caution">
    <text evidence="2">The sequence shown here is derived from an EMBL/GenBank/DDBJ whole genome shotgun (WGS) entry which is preliminary data.</text>
</comment>